<gene>
    <name evidence="2" type="ORF">FOXB_16771</name>
</gene>
<protein>
    <submittedName>
        <fullName evidence="2">Uncharacterized protein</fullName>
    </submittedName>
</protein>
<organism evidence="2">
    <name type="scientific">Fusarium oxysporum (strain Fo5176)</name>
    <name type="common">Fusarium vascular wilt</name>
    <dbReference type="NCBI Taxonomy" id="660025"/>
    <lineage>
        <taxon>Eukaryota</taxon>
        <taxon>Fungi</taxon>
        <taxon>Dikarya</taxon>
        <taxon>Ascomycota</taxon>
        <taxon>Pezizomycotina</taxon>
        <taxon>Sordariomycetes</taxon>
        <taxon>Hypocreomycetidae</taxon>
        <taxon>Hypocreales</taxon>
        <taxon>Nectriaceae</taxon>
        <taxon>Fusarium</taxon>
        <taxon>Fusarium oxysporum species complex</taxon>
    </lineage>
</organism>
<feature type="compositionally biased region" description="Basic and acidic residues" evidence="1">
    <location>
        <begin position="127"/>
        <end position="137"/>
    </location>
</feature>
<reference evidence="2" key="1">
    <citation type="journal article" date="2012" name="Mol. Plant Microbe Interact.">
        <title>A highly conserved effector in Fusarium oxysporum is required for full virulence on Arabidopsis.</title>
        <authorList>
            <person name="Thatcher L.F."/>
            <person name="Gardiner D.M."/>
            <person name="Kazan K."/>
            <person name="Manners J."/>
        </authorList>
    </citation>
    <scope>NUCLEOTIDE SEQUENCE [LARGE SCALE GENOMIC DNA]</scope>
    <source>
        <strain evidence="2">Fo5176</strain>
    </source>
</reference>
<name>F9GDN7_FUSOF</name>
<feature type="region of interest" description="Disordered" evidence="1">
    <location>
        <begin position="113"/>
        <end position="146"/>
    </location>
</feature>
<comment type="caution">
    <text evidence="2">The sequence shown here is derived from an EMBL/GenBank/DDBJ whole genome shotgun (WGS) entry which is preliminary data.</text>
</comment>
<evidence type="ECO:0000313" key="2">
    <source>
        <dbReference type="EMBL" id="EGU72720.1"/>
    </source>
</evidence>
<dbReference type="AlphaFoldDB" id="F9GDN7"/>
<proteinExistence type="predicted"/>
<accession>F9GDN7</accession>
<evidence type="ECO:0000256" key="1">
    <source>
        <dbReference type="SAM" id="MobiDB-lite"/>
    </source>
</evidence>
<dbReference type="EMBL" id="AFQF01005621">
    <property type="protein sequence ID" value="EGU72720.1"/>
    <property type="molecule type" value="Genomic_DNA"/>
</dbReference>
<sequence length="146" mass="15886">MATYPHDANPGVLNQALGDVQVPHDAADGIRFQAESRIRTGFHFLDPVTAEQDGLELGGFVKYGCGKEEIYCVTDGVHKVKMTKIHDRIQGGDSIADPIQPCGVEGISRISKRSDEVQNAKVRPKMGRADRGIKDRLCQGQGSRPS</sequence>